<gene>
    <name evidence="1" type="ORF">F2A31_04740</name>
</gene>
<dbReference type="EMBL" id="CP043909">
    <property type="protein sequence ID" value="QER39044.1"/>
    <property type="molecule type" value="Genomic_DNA"/>
</dbReference>
<evidence type="ECO:0000313" key="1">
    <source>
        <dbReference type="EMBL" id="QER39044.1"/>
    </source>
</evidence>
<reference evidence="1 2" key="1">
    <citation type="submission" date="2019-09" db="EMBL/GenBank/DDBJ databases">
        <title>Acinetobacter sp. C16S1 isolated from saline soil.</title>
        <authorList>
            <person name="Xu L."/>
            <person name="Sun J.-Q."/>
        </authorList>
    </citation>
    <scope>NUCLEOTIDE SEQUENCE [LARGE SCALE GENOMIC DNA]</scope>
    <source>
        <strain evidence="1 2">C16S1</strain>
    </source>
</reference>
<accession>A0A5P1UR30</accession>
<organism evidence="1 2">
    <name type="scientific">Acinetobacter suaedae</name>
    <dbReference type="NCBI Taxonomy" id="2609668"/>
    <lineage>
        <taxon>Bacteria</taxon>
        <taxon>Pseudomonadati</taxon>
        <taxon>Pseudomonadota</taxon>
        <taxon>Gammaproteobacteria</taxon>
        <taxon>Moraxellales</taxon>
        <taxon>Moraxellaceae</taxon>
        <taxon>Acinetobacter</taxon>
    </lineage>
</organism>
<proteinExistence type="predicted"/>
<sequence>MLQSQVQSAFSRWSVNVYKTLNYIKADFFVGKIYYTTKNNCLSCQRIHHFQRYMINELIIMVGFHDRIFHLYGFSTETGSNQQQY</sequence>
<protein>
    <submittedName>
        <fullName evidence="1">Uncharacterized protein</fullName>
    </submittedName>
</protein>
<evidence type="ECO:0000313" key="2">
    <source>
        <dbReference type="Proteomes" id="UP000325177"/>
    </source>
</evidence>
<name>A0A5P1UR30_9GAMM</name>
<dbReference type="AlphaFoldDB" id="A0A5P1UR30"/>
<dbReference type="Proteomes" id="UP000325177">
    <property type="component" value="Chromosome"/>
</dbReference>
<dbReference type="KEGG" id="asue:F2A31_04740"/>
<keyword evidence="2" id="KW-1185">Reference proteome</keyword>